<gene>
    <name evidence="1" type="ORF">DSM3645_03048</name>
</gene>
<evidence type="ECO:0000313" key="2">
    <source>
        <dbReference type="Proteomes" id="UP000004358"/>
    </source>
</evidence>
<evidence type="ECO:0000313" key="1">
    <source>
        <dbReference type="EMBL" id="EAQ79419.1"/>
    </source>
</evidence>
<dbReference type="AlphaFoldDB" id="A3ZVS3"/>
<comment type="caution">
    <text evidence="1">The sequence shown here is derived from an EMBL/GenBank/DDBJ whole genome shotgun (WGS) entry which is preliminary data.</text>
</comment>
<dbReference type="HOGENOM" id="CLU_3402315_0_0_0"/>
<proteinExistence type="predicted"/>
<sequence>MSTQASCRICKVGFRRMLTKGRSRWSRLKN</sequence>
<organism evidence="1 2">
    <name type="scientific">Blastopirellula marina DSM 3645</name>
    <dbReference type="NCBI Taxonomy" id="314230"/>
    <lineage>
        <taxon>Bacteria</taxon>
        <taxon>Pseudomonadati</taxon>
        <taxon>Planctomycetota</taxon>
        <taxon>Planctomycetia</taxon>
        <taxon>Pirellulales</taxon>
        <taxon>Pirellulaceae</taxon>
        <taxon>Blastopirellula</taxon>
    </lineage>
</organism>
<name>A3ZVS3_9BACT</name>
<accession>A3ZVS3</accession>
<dbReference type="STRING" id="314230.DSM3645_03048"/>
<reference evidence="1 2" key="1">
    <citation type="submission" date="2006-02" db="EMBL/GenBank/DDBJ databases">
        <authorList>
            <person name="Amann R."/>
            <person name="Ferriera S."/>
            <person name="Johnson J."/>
            <person name="Kravitz S."/>
            <person name="Halpern A."/>
            <person name="Remington K."/>
            <person name="Beeson K."/>
            <person name="Tran B."/>
            <person name="Rogers Y.-H."/>
            <person name="Friedman R."/>
            <person name="Venter J.C."/>
        </authorList>
    </citation>
    <scope>NUCLEOTIDE SEQUENCE [LARGE SCALE GENOMIC DNA]</scope>
    <source>
        <strain evidence="1 2">DSM 3645</strain>
    </source>
</reference>
<protein>
    <submittedName>
        <fullName evidence="1">Uncharacterized protein</fullName>
    </submittedName>
</protein>
<dbReference type="EMBL" id="AANZ01000014">
    <property type="protein sequence ID" value="EAQ79419.1"/>
    <property type="molecule type" value="Genomic_DNA"/>
</dbReference>
<dbReference type="Proteomes" id="UP000004358">
    <property type="component" value="Unassembled WGS sequence"/>
</dbReference>